<dbReference type="Proteomes" id="UP000006262">
    <property type="component" value="Unassembled WGS sequence"/>
</dbReference>
<evidence type="ECO:0000313" key="3">
    <source>
        <dbReference type="Proteomes" id="UP000006262"/>
    </source>
</evidence>
<accession>A0AAD2YJI3</accession>
<name>A0AAD2YJI3_PARDI</name>
<dbReference type="RefSeq" id="WP_005864489.1">
    <property type="nucleotide sequence ID" value="NZ_JH976487.1"/>
</dbReference>
<organism evidence="2 3">
    <name type="scientific">Parabacteroides distasonis CL09T03C24</name>
    <dbReference type="NCBI Taxonomy" id="999417"/>
    <lineage>
        <taxon>Bacteria</taxon>
        <taxon>Pseudomonadati</taxon>
        <taxon>Bacteroidota</taxon>
        <taxon>Bacteroidia</taxon>
        <taxon>Bacteroidales</taxon>
        <taxon>Tannerellaceae</taxon>
        <taxon>Parabacteroides</taxon>
    </lineage>
</organism>
<proteinExistence type="predicted"/>
<comment type="caution">
    <text evidence="2">The sequence shown here is derived from an EMBL/GenBank/DDBJ whole genome shotgun (WGS) entry which is preliminary data.</text>
</comment>
<protein>
    <submittedName>
        <fullName evidence="2">Uncharacterized protein</fullName>
    </submittedName>
</protein>
<gene>
    <name evidence="2" type="ORF">HMPREF1059_01554</name>
</gene>
<sequence>MLHVRKEEPLWLNKYVVVNAYFSKSTFVNGVIAMSFYVESHFRDNAYLSYLTNGKPSSEKSIQDYMMEK</sequence>
<evidence type="ECO:0000256" key="1">
    <source>
        <dbReference type="SAM" id="Phobius"/>
    </source>
</evidence>
<keyword evidence="1" id="KW-0472">Membrane</keyword>
<evidence type="ECO:0000313" key="2">
    <source>
        <dbReference type="EMBL" id="EKN28769.1"/>
    </source>
</evidence>
<dbReference type="AlphaFoldDB" id="A0AAD2YJI3"/>
<reference evidence="2 3" key="1">
    <citation type="submission" date="2012-02" db="EMBL/GenBank/DDBJ databases">
        <title>The Genome Sequence of Parabacteroides distasonis CL09T03C24.</title>
        <authorList>
            <consortium name="The Broad Institute Genome Sequencing Platform"/>
            <person name="Earl A."/>
            <person name="Ward D."/>
            <person name="Feldgarden M."/>
            <person name="Gevers D."/>
            <person name="Zitomersky N.L."/>
            <person name="Coyne M.J."/>
            <person name="Comstock L.E."/>
            <person name="Young S.K."/>
            <person name="Zeng Q."/>
            <person name="Gargeya S."/>
            <person name="Fitzgerald M."/>
            <person name="Haas B."/>
            <person name="Abouelleil A."/>
            <person name="Alvarado L."/>
            <person name="Arachchi H.M."/>
            <person name="Berlin A."/>
            <person name="Chapman S.B."/>
            <person name="Gearin G."/>
            <person name="Goldberg J."/>
            <person name="Griggs A."/>
            <person name="Gujja S."/>
            <person name="Hansen M."/>
            <person name="Heiman D."/>
            <person name="Howarth C."/>
            <person name="Larimer J."/>
            <person name="Lui A."/>
            <person name="MacDonald P.J.P."/>
            <person name="McCowen C."/>
            <person name="Montmayeur A."/>
            <person name="Murphy C."/>
            <person name="Neiman D."/>
            <person name="Pearson M."/>
            <person name="Priest M."/>
            <person name="Roberts A."/>
            <person name="Saif S."/>
            <person name="Shea T."/>
            <person name="Sisk P."/>
            <person name="Stolte C."/>
            <person name="Sykes S."/>
            <person name="Wortman J."/>
            <person name="Nusbaum C."/>
            <person name="Birren B."/>
        </authorList>
    </citation>
    <scope>NUCLEOTIDE SEQUENCE [LARGE SCALE GENOMIC DNA]</scope>
    <source>
        <strain evidence="2 3">CL09T03C24</strain>
    </source>
</reference>
<dbReference type="EMBL" id="AGZN01000014">
    <property type="protein sequence ID" value="EKN28769.1"/>
    <property type="molecule type" value="Genomic_DNA"/>
</dbReference>
<keyword evidence="1" id="KW-1133">Transmembrane helix</keyword>
<keyword evidence="1" id="KW-0812">Transmembrane</keyword>
<feature type="transmembrane region" description="Helical" evidence="1">
    <location>
        <begin position="20"/>
        <end position="38"/>
    </location>
</feature>